<sequence>MSPRLFVRVGGLHTLSMRSAFAAARAGTHAPQSLRRVTRHGRGQFRGLRAAKTCAAKGASDDEAGRRREALALHQRVEIRVTPRPGADPSADIRAVGTITDFLTNSSYHAEGIKVRISTGAIGRVTRVDPVDDAEGAEDCEQDDDDEEEEDEDDKAMSMSSDVNAPSRASSNASASSSEETVAVRTAHVSNVSKSAPKAEVKGIAENLPGVVNVRVPTRTGGHMGYIFIECVDGDAVKSVIAKLHGVEFHGKTLDAKFAKSDPKPKPPKKKKVEKKSTEAKGTGAKLKTLEETAGERKMREQAEETERRILQARASMEADALLELERAKRKRDREQKAIEEQEALRRTLEEDRERRARNVLEQRRLNAERRAARAQAAADARDALERRARELGDITLPSSWALDVRALRDKIDRLRIDAERD</sequence>
<dbReference type="AlphaFoldDB" id="A0A6U0FFF8"/>
<feature type="region of interest" description="Disordered" evidence="2">
    <location>
        <begin position="257"/>
        <end position="307"/>
    </location>
</feature>
<protein>
    <recommendedName>
        <fullName evidence="3">RRM domain-containing protein</fullName>
    </recommendedName>
</protein>
<dbReference type="Pfam" id="PF00076">
    <property type="entry name" value="RRM_1"/>
    <property type="match status" value="1"/>
</dbReference>
<evidence type="ECO:0000259" key="3">
    <source>
        <dbReference type="PROSITE" id="PS50102"/>
    </source>
</evidence>
<feature type="compositionally biased region" description="Low complexity" evidence="2">
    <location>
        <begin position="165"/>
        <end position="178"/>
    </location>
</feature>
<keyword evidence="1" id="KW-0694">RNA-binding</keyword>
<accession>A0A6U0FFF8</accession>
<feature type="compositionally biased region" description="Acidic residues" evidence="2">
    <location>
        <begin position="131"/>
        <end position="154"/>
    </location>
</feature>
<dbReference type="SUPFAM" id="SSF54928">
    <property type="entry name" value="RNA-binding domain, RBD"/>
    <property type="match status" value="1"/>
</dbReference>
<reference evidence="4" key="1">
    <citation type="submission" date="2021-01" db="EMBL/GenBank/DDBJ databases">
        <authorList>
            <person name="Corre E."/>
            <person name="Pelletier E."/>
            <person name="Niang G."/>
            <person name="Scheremetjew M."/>
            <person name="Finn R."/>
            <person name="Kale V."/>
            <person name="Holt S."/>
            <person name="Cochrane G."/>
            <person name="Meng A."/>
            <person name="Brown T."/>
            <person name="Cohen L."/>
        </authorList>
    </citation>
    <scope>NUCLEOTIDE SEQUENCE</scope>
    <source>
        <strain evidence="4">Clade-D-RCC2572</strain>
    </source>
</reference>
<name>A0A6U0FFF8_9CHLO</name>
<dbReference type="Pfam" id="PF09962">
    <property type="entry name" value="DUF2196"/>
    <property type="match status" value="1"/>
</dbReference>
<dbReference type="Gene3D" id="3.30.70.330">
    <property type="match status" value="1"/>
</dbReference>
<dbReference type="InterPro" id="IPR012677">
    <property type="entry name" value="Nucleotide-bd_a/b_plait_sf"/>
</dbReference>
<feature type="compositionally biased region" description="Basic and acidic residues" evidence="2">
    <location>
        <begin position="288"/>
        <end position="307"/>
    </location>
</feature>
<dbReference type="CDD" id="cd00590">
    <property type="entry name" value="RRM_SF"/>
    <property type="match status" value="1"/>
</dbReference>
<dbReference type="InterPro" id="IPR019240">
    <property type="entry name" value="DUF2196"/>
</dbReference>
<dbReference type="EMBL" id="HBEW01007497">
    <property type="protein sequence ID" value="CAD8587209.1"/>
    <property type="molecule type" value="Transcribed_RNA"/>
</dbReference>
<evidence type="ECO:0000256" key="1">
    <source>
        <dbReference type="PROSITE-ProRule" id="PRU00176"/>
    </source>
</evidence>
<evidence type="ECO:0000256" key="2">
    <source>
        <dbReference type="SAM" id="MobiDB-lite"/>
    </source>
</evidence>
<feature type="region of interest" description="Disordered" evidence="2">
    <location>
        <begin position="126"/>
        <end position="197"/>
    </location>
</feature>
<dbReference type="PROSITE" id="PS50102">
    <property type="entry name" value="RRM"/>
    <property type="match status" value="1"/>
</dbReference>
<feature type="domain" description="RRM" evidence="3">
    <location>
        <begin position="185"/>
        <end position="261"/>
    </location>
</feature>
<dbReference type="InterPro" id="IPR035979">
    <property type="entry name" value="RBD_domain_sf"/>
</dbReference>
<dbReference type="InterPro" id="IPR000504">
    <property type="entry name" value="RRM_dom"/>
</dbReference>
<dbReference type="SMART" id="SM00360">
    <property type="entry name" value="RRM"/>
    <property type="match status" value="1"/>
</dbReference>
<dbReference type="GO" id="GO:0003723">
    <property type="term" value="F:RNA binding"/>
    <property type="evidence" value="ECO:0007669"/>
    <property type="project" value="UniProtKB-UniRule"/>
</dbReference>
<organism evidence="4">
    <name type="scientific">Ostreococcus mediterraneus</name>
    <dbReference type="NCBI Taxonomy" id="1486918"/>
    <lineage>
        <taxon>Eukaryota</taxon>
        <taxon>Viridiplantae</taxon>
        <taxon>Chlorophyta</taxon>
        <taxon>Mamiellophyceae</taxon>
        <taxon>Mamiellales</taxon>
        <taxon>Bathycoccaceae</taxon>
        <taxon>Ostreococcus</taxon>
    </lineage>
</organism>
<evidence type="ECO:0000313" key="4">
    <source>
        <dbReference type="EMBL" id="CAD8587209.1"/>
    </source>
</evidence>
<gene>
    <name evidence="4" type="ORF">OMED0929_LOCUS6331</name>
</gene>
<proteinExistence type="predicted"/>